<evidence type="ECO:0000259" key="8">
    <source>
        <dbReference type="Pfam" id="PF02852"/>
    </source>
</evidence>
<dbReference type="Gene3D" id="3.50.50.60">
    <property type="entry name" value="FAD/NAD(P)-binding domain"/>
    <property type="match status" value="2"/>
</dbReference>
<keyword evidence="3" id="KW-0285">Flavoprotein</keyword>
<evidence type="ECO:0000256" key="3">
    <source>
        <dbReference type="ARBA" id="ARBA00022630"/>
    </source>
</evidence>
<keyword evidence="7" id="KW-0676">Redox-active center</keyword>
<evidence type="ECO:0000313" key="11">
    <source>
        <dbReference type="Proteomes" id="UP001249945"/>
    </source>
</evidence>
<dbReference type="EMBL" id="JALRMR010000003">
    <property type="protein sequence ID" value="MDT1973410.1"/>
    <property type="molecule type" value="Genomic_DNA"/>
</dbReference>
<feature type="domain" description="Pyridine nucleotide-disulphide oxidoreductase dimerisation" evidence="8">
    <location>
        <begin position="330"/>
        <end position="431"/>
    </location>
</feature>
<dbReference type="InterPro" id="IPR016156">
    <property type="entry name" value="FAD/NAD-linked_Rdtase_dimer_sf"/>
</dbReference>
<evidence type="ECO:0000256" key="5">
    <source>
        <dbReference type="ARBA" id="ARBA00023002"/>
    </source>
</evidence>
<dbReference type="Pfam" id="PF02852">
    <property type="entry name" value="Pyr_redox_dim"/>
    <property type="match status" value="1"/>
</dbReference>
<keyword evidence="6" id="KW-0558">Oxidation</keyword>
<dbReference type="PRINTS" id="PR00368">
    <property type="entry name" value="FADPNR"/>
</dbReference>
<keyword evidence="5" id="KW-0560">Oxidoreductase</keyword>
<protein>
    <submittedName>
        <fullName evidence="10">FAD-dependent oxidoreductase</fullName>
    </submittedName>
</protein>
<proteinExistence type="inferred from homology"/>
<dbReference type="AlphaFoldDB" id="A0AAW8R6W3"/>
<evidence type="ECO:0000256" key="4">
    <source>
        <dbReference type="ARBA" id="ARBA00022827"/>
    </source>
</evidence>
<feature type="domain" description="FAD/NAD(P)-binding" evidence="9">
    <location>
        <begin position="1"/>
        <end position="306"/>
    </location>
</feature>
<dbReference type="Pfam" id="PF07992">
    <property type="entry name" value="Pyr_redox_2"/>
    <property type="match status" value="1"/>
</dbReference>
<dbReference type="PRINTS" id="PR00411">
    <property type="entry name" value="PNDRDTASEI"/>
</dbReference>
<dbReference type="RefSeq" id="WP_311780033.1">
    <property type="nucleotide sequence ID" value="NZ_JALRMR010000003.1"/>
</dbReference>
<dbReference type="InterPro" id="IPR023753">
    <property type="entry name" value="FAD/NAD-binding_dom"/>
</dbReference>
<dbReference type="PANTHER" id="PTHR43429">
    <property type="entry name" value="PYRIDINE NUCLEOTIDE-DISULFIDE OXIDOREDUCTASE DOMAIN-CONTAINING"/>
    <property type="match status" value="1"/>
</dbReference>
<accession>A0AAW8R6W3</accession>
<keyword evidence="4" id="KW-0274">FAD</keyword>
<comment type="caution">
    <text evidence="10">The sequence shown here is derived from an EMBL/GenBank/DDBJ whole genome shotgun (WGS) entry which is preliminary data.</text>
</comment>
<evidence type="ECO:0000313" key="10">
    <source>
        <dbReference type="EMBL" id="MDT1973410.1"/>
    </source>
</evidence>
<comment type="similarity">
    <text evidence="2">Belongs to the class-III pyridine nucleotide-disulfide oxidoreductase family.</text>
</comment>
<dbReference type="InterPro" id="IPR036188">
    <property type="entry name" value="FAD/NAD-bd_sf"/>
</dbReference>
<sequence length="449" mass="50184">MKVIVIGSSHGGYEAVEGLLESYPDADINWYEKGDFISFLSCGMQMYLEGDVKDVDSVRYMTKETMENRGVSVFPNHEITQIDAANHQLAITDLVTKKEYNEHYDKLILSPGAVPFELNLPNKNLGNIYYMRGRKWAIELKQKTVDYNVKNVVVIGGGYIGIEAAEVFAKAGKKVTIIDVIDRPLGVYLDKEFTDVLTKEMQENNISFALGEKVSEFIGNEKVEKVMTDKNEYQADLVIVAAGIRPNTAWLKNSIELHPNGLIKTDDYMRTSEEDIFAVGDATMIKYNPGNTHVNIALATNARKQGRYAVKNLEVANAPFPGVQGSSALSVFSYKFASTGLNEEMSGKLGIKTNSVMLKENYKMDFVPENSNAEVFFKLIYDPTTKEILGSQIMSKHDLTANINALSLAIQAKMTIEDLAYADFFFQPSFDKPWNIINESGLMALKKEK</sequence>
<dbReference type="Gene3D" id="3.30.390.30">
    <property type="match status" value="1"/>
</dbReference>
<dbReference type="SUPFAM" id="SSF55424">
    <property type="entry name" value="FAD/NAD-linked reductases, dimerisation (C-terminal) domain"/>
    <property type="match status" value="1"/>
</dbReference>
<comment type="cofactor">
    <cofactor evidence="1">
        <name>FAD</name>
        <dbReference type="ChEBI" id="CHEBI:57692"/>
    </cofactor>
</comment>
<organism evidence="10 11">
    <name type="scientific">Carnobacterium divergens</name>
    <name type="common">Lactobacillus divergens</name>
    <dbReference type="NCBI Taxonomy" id="2748"/>
    <lineage>
        <taxon>Bacteria</taxon>
        <taxon>Bacillati</taxon>
        <taxon>Bacillota</taxon>
        <taxon>Bacilli</taxon>
        <taxon>Lactobacillales</taxon>
        <taxon>Carnobacteriaceae</taxon>
        <taxon>Carnobacterium</taxon>
    </lineage>
</organism>
<evidence type="ECO:0000256" key="2">
    <source>
        <dbReference type="ARBA" id="ARBA00009130"/>
    </source>
</evidence>
<dbReference type="Proteomes" id="UP001249945">
    <property type="component" value="Unassembled WGS sequence"/>
</dbReference>
<evidence type="ECO:0000256" key="1">
    <source>
        <dbReference type="ARBA" id="ARBA00001974"/>
    </source>
</evidence>
<gene>
    <name evidence="10" type="ORF">MX635_03270</name>
</gene>
<name>A0AAW8R6W3_CARDV</name>
<evidence type="ECO:0000256" key="7">
    <source>
        <dbReference type="ARBA" id="ARBA00023284"/>
    </source>
</evidence>
<evidence type="ECO:0000259" key="9">
    <source>
        <dbReference type="Pfam" id="PF07992"/>
    </source>
</evidence>
<dbReference type="PANTHER" id="PTHR43429:SF1">
    <property type="entry name" value="NAD(P)H SULFUR OXIDOREDUCTASE (COA-DEPENDENT)"/>
    <property type="match status" value="1"/>
</dbReference>
<evidence type="ECO:0000256" key="6">
    <source>
        <dbReference type="ARBA" id="ARBA00023097"/>
    </source>
</evidence>
<reference evidence="10" key="1">
    <citation type="submission" date="2022-04" db="EMBL/GenBank/DDBJ databases">
        <title>Draft genome sequences of lactic acid bacteria (LAB) strains involved in meat spoilage.</title>
        <authorList>
            <person name="Palevich N."/>
        </authorList>
    </citation>
    <scope>NUCLEOTIDE SEQUENCE</scope>
    <source>
        <strain evidence="10">9-14</strain>
    </source>
</reference>
<dbReference type="GO" id="GO:0016491">
    <property type="term" value="F:oxidoreductase activity"/>
    <property type="evidence" value="ECO:0007669"/>
    <property type="project" value="UniProtKB-KW"/>
</dbReference>
<dbReference type="InterPro" id="IPR004099">
    <property type="entry name" value="Pyr_nucl-diS_OxRdtase_dimer"/>
</dbReference>
<dbReference type="SUPFAM" id="SSF51905">
    <property type="entry name" value="FAD/NAD(P)-binding domain"/>
    <property type="match status" value="2"/>
</dbReference>
<dbReference type="InterPro" id="IPR050260">
    <property type="entry name" value="FAD-bd_OxRdtase"/>
</dbReference>